<gene>
    <name evidence="1" type="ORF">ECRASSUSDP1_LOCUS8872</name>
</gene>
<organism evidence="1 2">
    <name type="scientific">Euplotes crassus</name>
    <dbReference type="NCBI Taxonomy" id="5936"/>
    <lineage>
        <taxon>Eukaryota</taxon>
        <taxon>Sar</taxon>
        <taxon>Alveolata</taxon>
        <taxon>Ciliophora</taxon>
        <taxon>Intramacronucleata</taxon>
        <taxon>Spirotrichea</taxon>
        <taxon>Hypotrichia</taxon>
        <taxon>Euplotida</taxon>
        <taxon>Euplotidae</taxon>
        <taxon>Moneuplotes</taxon>
    </lineage>
</organism>
<comment type="caution">
    <text evidence="1">The sequence shown here is derived from an EMBL/GenBank/DDBJ whole genome shotgun (WGS) entry which is preliminary data.</text>
</comment>
<proteinExistence type="predicted"/>
<protein>
    <submittedName>
        <fullName evidence="1">Uncharacterized protein</fullName>
    </submittedName>
</protein>
<evidence type="ECO:0000313" key="2">
    <source>
        <dbReference type="Proteomes" id="UP001295684"/>
    </source>
</evidence>
<evidence type="ECO:0000313" key="1">
    <source>
        <dbReference type="EMBL" id="CAI2367585.1"/>
    </source>
</evidence>
<reference evidence="1" key="1">
    <citation type="submission" date="2023-07" db="EMBL/GenBank/DDBJ databases">
        <authorList>
            <consortium name="AG Swart"/>
            <person name="Singh M."/>
            <person name="Singh A."/>
            <person name="Seah K."/>
            <person name="Emmerich C."/>
        </authorList>
    </citation>
    <scope>NUCLEOTIDE SEQUENCE</scope>
    <source>
        <strain evidence="1">DP1</strain>
    </source>
</reference>
<keyword evidence="2" id="KW-1185">Reference proteome</keyword>
<name>A0AAD1XAZ0_EUPCR</name>
<sequence>MGTSNTTPTQKPPTCCSKDCKIKPLALLHTDGSYFCLRHIAGTKEEDKIEYLHSLDHQDVNLIGQVEAELVKTFKQTRNQGDHEFSDICDRVTEELEKNFMDLRKIVQDYISKPRCQNYFSNESNLGENHEDCVKSGENAIDRYFDSETLLKLAYVTQEEIGRVFIAPNENFQKDDNEIMPYSCQNKVRKTLCILYPKIQKMCSQGKDSEYFSLINPFTKLWEYSRTSQDLQQNNKEGRDILNSPKYVGKILKDKNVLSKICDHKGCSTKSFCYIPGLNCYFCINHCISPCKDTYPKLYLYNNFRKADLDIIKEIGLKVEEYTYFFKRYMKTKCDELRDKSQEHGYLYSSLVVLTIFHNINTHIKSLGDKILHASKEIRFQQRINSEIINEISNDDNNKNSLWDLLSWDEINANLNGLDLPKVQDFKQYLDPQTTIKLIFMTQAHVEDMLKLELIPYFMKNIVRACSLEVFYLIQCYYENIDSSLDSHFFILFCKAIGDFELQKDVLKYVKLLKLNSSSLNIIIILNLLSQNLLNINTYQS</sequence>
<dbReference type="Proteomes" id="UP001295684">
    <property type="component" value="Unassembled WGS sequence"/>
</dbReference>
<dbReference type="EMBL" id="CAMPGE010008698">
    <property type="protein sequence ID" value="CAI2367585.1"/>
    <property type="molecule type" value="Genomic_DNA"/>
</dbReference>
<accession>A0AAD1XAZ0</accession>
<dbReference type="AlphaFoldDB" id="A0AAD1XAZ0"/>